<dbReference type="Gene3D" id="3.30.9.90">
    <property type="match status" value="1"/>
</dbReference>
<evidence type="ECO:0000256" key="4">
    <source>
        <dbReference type="ARBA" id="ARBA00022485"/>
    </source>
</evidence>
<keyword evidence="17" id="KW-1185">Reference proteome</keyword>
<evidence type="ECO:0000256" key="5">
    <source>
        <dbReference type="ARBA" id="ARBA00022630"/>
    </source>
</evidence>
<dbReference type="AlphaFoldDB" id="A0AAE9LQX5"/>
<comment type="function">
    <text evidence="2 14">Accepts electrons from ETF and reduces ubiquinone.</text>
</comment>
<dbReference type="InterPro" id="IPR040156">
    <property type="entry name" value="ETF-QO"/>
</dbReference>
<reference evidence="16" key="1">
    <citation type="submission" date="2022-06" db="EMBL/GenBank/DDBJ databases">
        <title>Isolation, identification and characterization of iprodione-degrading strains in Lhasa, Tibet.</title>
        <authorList>
            <person name="Pan H."/>
        </authorList>
    </citation>
    <scope>NUCLEOTIDE SEQUENCE</scope>
    <source>
        <strain evidence="16">Y-23</strain>
    </source>
</reference>
<evidence type="ECO:0000256" key="7">
    <source>
        <dbReference type="ARBA" id="ARBA00022827"/>
    </source>
</evidence>
<dbReference type="InterPro" id="IPR017896">
    <property type="entry name" value="4Fe4S_Fe-S-bd"/>
</dbReference>
<evidence type="ECO:0000256" key="8">
    <source>
        <dbReference type="ARBA" id="ARBA00022982"/>
    </source>
</evidence>
<comment type="cofactor">
    <cofactor evidence="1 14">
        <name>FAD</name>
        <dbReference type="ChEBI" id="CHEBI:57692"/>
    </cofactor>
</comment>
<evidence type="ECO:0000256" key="12">
    <source>
        <dbReference type="ARBA" id="ARBA00023075"/>
    </source>
</evidence>
<dbReference type="SUPFAM" id="SSF54862">
    <property type="entry name" value="4Fe-4S ferredoxins"/>
    <property type="match status" value="1"/>
</dbReference>
<keyword evidence="12 14" id="KW-0830">Ubiquinone</keyword>
<dbReference type="GO" id="GO:0051539">
    <property type="term" value="F:4 iron, 4 sulfur cluster binding"/>
    <property type="evidence" value="ECO:0007669"/>
    <property type="project" value="UniProtKB-UniRule"/>
</dbReference>
<organism evidence="16 17">
    <name type="scientific">Acinetobacter tibetensis</name>
    <dbReference type="NCBI Taxonomy" id="2943497"/>
    <lineage>
        <taxon>Bacteria</taxon>
        <taxon>Pseudomonadati</taxon>
        <taxon>Pseudomonadota</taxon>
        <taxon>Gammaproteobacteria</taxon>
        <taxon>Moraxellales</taxon>
        <taxon>Moraxellaceae</taxon>
        <taxon>Acinetobacter</taxon>
    </lineage>
</organism>
<keyword evidence="7 14" id="KW-0274">FAD</keyword>
<keyword evidence="9 14" id="KW-0560">Oxidoreductase</keyword>
<dbReference type="SUPFAM" id="SSF54373">
    <property type="entry name" value="FAD-linked reductases, C-terminal domain"/>
    <property type="match status" value="1"/>
</dbReference>
<comment type="cofactor">
    <cofactor evidence="14">
        <name>[4Fe-4S] cluster</name>
        <dbReference type="ChEBI" id="CHEBI:49883"/>
    </cofactor>
    <text evidence="14">Binds 1 [4Fe-4S] cluster.</text>
</comment>
<keyword evidence="6 14" id="KW-0479">Metal-binding</keyword>
<dbReference type="EC" id="1.5.5.1" evidence="14"/>
<evidence type="ECO:0000256" key="1">
    <source>
        <dbReference type="ARBA" id="ARBA00001974"/>
    </source>
</evidence>
<dbReference type="RefSeq" id="WP_252220258.1">
    <property type="nucleotide sequence ID" value="NZ_CP098732.1"/>
</dbReference>
<dbReference type="EMBL" id="CP098732">
    <property type="protein sequence ID" value="USE82946.1"/>
    <property type="molecule type" value="Genomic_DNA"/>
</dbReference>
<evidence type="ECO:0000313" key="16">
    <source>
        <dbReference type="EMBL" id="USE82946.1"/>
    </source>
</evidence>
<keyword evidence="5 14" id="KW-0285">Flavoprotein</keyword>
<name>A0AAE9LQX5_9GAMM</name>
<dbReference type="InterPro" id="IPR007859">
    <property type="entry name" value="ETF-QO/FixX_C"/>
</dbReference>
<evidence type="ECO:0000256" key="11">
    <source>
        <dbReference type="ARBA" id="ARBA00023014"/>
    </source>
</evidence>
<dbReference type="GO" id="GO:0004174">
    <property type="term" value="F:electron-transferring-flavoprotein dehydrogenase activity"/>
    <property type="evidence" value="ECO:0007669"/>
    <property type="project" value="UniProtKB-UniRule"/>
</dbReference>
<accession>A0AAE9LQX5</accession>
<dbReference type="KEGG" id="atz:M5E07_14380"/>
<dbReference type="Proteomes" id="UP001056716">
    <property type="component" value="Chromosome"/>
</dbReference>
<dbReference type="Pfam" id="PF13450">
    <property type="entry name" value="NAD_binding_8"/>
    <property type="match status" value="1"/>
</dbReference>
<evidence type="ECO:0000256" key="10">
    <source>
        <dbReference type="ARBA" id="ARBA00023004"/>
    </source>
</evidence>
<dbReference type="FunFam" id="3.30.70.20:FF:000012">
    <property type="entry name" value="Electron transfer flavoprotein-ubiquinone oxidoreductase, mitochondrial"/>
    <property type="match status" value="1"/>
</dbReference>
<keyword evidence="11 14" id="KW-0411">Iron-sulfur</keyword>
<evidence type="ECO:0000259" key="15">
    <source>
        <dbReference type="PROSITE" id="PS51379"/>
    </source>
</evidence>
<evidence type="ECO:0000256" key="9">
    <source>
        <dbReference type="ARBA" id="ARBA00023002"/>
    </source>
</evidence>
<evidence type="ECO:0000256" key="6">
    <source>
        <dbReference type="ARBA" id="ARBA00022723"/>
    </source>
</evidence>
<proteinExistence type="predicted"/>
<feature type="domain" description="4Fe-4S ferredoxin-type" evidence="15">
    <location>
        <begin position="530"/>
        <end position="559"/>
    </location>
</feature>
<evidence type="ECO:0000256" key="14">
    <source>
        <dbReference type="RuleBase" id="RU366068"/>
    </source>
</evidence>
<gene>
    <name evidence="16" type="ORF">M5E07_14380</name>
</gene>
<keyword evidence="8 14" id="KW-0249">Electron transport</keyword>
<dbReference type="InterPro" id="IPR049398">
    <property type="entry name" value="ETF-QO/FixC_UQ-bd"/>
</dbReference>
<dbReference type="InterPro" id="IPR036188">
    <property type="entry name" value="FAD/NAD-bd_sf"/>
</dbReference>
<dbReference type="PANTHER" id="PTHR10617:SF107">
    <property type="entry name" value="ELECTRON TRANSFER FLAVOPROTEIN-UBIQUINONE OXIDOREDUCTASE, MITOCHONDRIAL"/>
    <property type="match status" value="1"/>
</dbReference>
<dbReference type="SUPFAM" id="SSF51905">
    <property type="entry name" value="FAD/NAD(P)-binding domain"/>
    <property type="match status" value="1"/>
</dbReference>
<dbReference type="GO" id="GO:0046872">
    <property type="term" value="F:metal ion binding"/>
    <property type="evidence" value="ECO:0007669"/>
    <property type="project" value="UniProtKB-KW"/>
</dbReference>
<dbReference type="Gene3D" id="3.50.50.60">
    <property type="entry name" value="FAD/NAD(P)-binding domain"/>
    <property type="match status" value="1"/>
</dbReference>
<evidence type="ECO:0000313" key="17">
    <source>
        <dbReference type="Proteomes" id="UP001056716"/>
    </source>
</evidence>
<dbReference type="Pfam" id="PF21162">
    <property type="entry name" value="ETFQO_UQ-bd"/>
    <property type="match status" value="1"/>
</dbReference>
<evidence type="ECO:0000256" key="2">
    <source>
        <dbReference type="ARBA" id="ARBA00002819"/>
    </source>
</evidence>
<keyword evidence="3 14" id="KW-0813">Transport</keyword>
<dbReference type="Gene3D" id="3.30.70.20">
    <property type="match status" value="1"/>
</dbReference>
<comment type="catalytic activity">
    <reaction evidence="13 14">
        <text>a ubiquinone + reduced [electron-transfer flavoprotein] = a ubiquinol + oxidized [electron-transfer flavoprotein] + H(+)</text>
        <dbReference type="Rhea" id="RHEA:24052"/>
        <dbReference type="Rhea" id="RHEA-COMP:9565"/>
        <dbReference type="Rhea" id="RHEA-COMP:9566"/>
        <dbReference type="Rhea" id="RHEA-COMP:10685"/>
        <dbReference type="Rhea" id="RHEA-COMP:10686"/>
        <dbReference type="ChEBI" id="CHEBI:15378"/>
        <dbReference type="ChEBI" id="CHEBI:16389"/>
        <dbReference type="ChEBI" id="CHEBI:17976"/>
        <dbReference type="ChEBI" id="CHEBI:57692"/>
        <dbReference type="ChEBI" id="CHEBI:58307"/>
        <dbReference type="EC" id="1.5.5.1"/>
    </reaction>
</comment>
<dbReference type="PROSITE" id="PS51379">
    <property type="entry name" value="4FE4S_FER_2"/>
    <property type="match status" value="1"/>
</dbReference>
<evidence type="ECO:0000256" key="13">
    <source>
        <dbReference type="ARBA" id="ARBA00052682"/>
    </source>
</evidence>
<protein>
    <recommendedName>
        <fullName evidence="14">Electron transfer flavoprotein-ubiquinone oxidoreductase</fullName>
        <shortName evidence="14">ETF-QO</shortName>
        <ecNumber evidence="14">1.5.5.1</ecNumber>
    </recommendedName>
</protein>
<keyword evidence="10 14" id="KW-0408">Iron</keyword>
<dbReference type="PRINTS" id="PR00420">
    <property type="entry name" value="RNGMNOXGNASE"/>
</dbReference>
<dbReference type="PANTHER" id="PTHR10617">
    <property type="entry name" value="ELECTRON TRANSFER FLAVOPROTEIN-UBIQUINONE OXIDOREDUCTASE"/>
    <property type="match status" value="1"/>
</dbReference>
<keyword evidence="4" id="KW-0004">4Fe-4S</keyword>
<evidence type="ECO:0000256" key="3">
    <source>
        <dbReference type="ARBA" id="ARBA00022448"/>
    </source>
</evidence>
<dbReference type="Pfam" id="PF05187">
    <property type="entry name" value="Fer4_ETF_QO"/>
    <property type="match status" value="1"/>
</dbReference>
<sequence length="570" mass="62832">MEHIERESMEFDVVIVGAGPAGLSAAIKIRQLAIENNLSDLSVCVVEKGSEVGAHILSGAVLEPRAINELFPNWKEEGAPLNVPVTGDETYFLLSDTKSQKMPHWMVPKTLHNEGNYAVSLGNVVRWLGQKAEELEVSIFPGFAASEVLYHEDGTVKGIQTGDMGIGKDGEPTHNFTPGYELHAKYTLFAEGCRGHLGKRLIAKFDLDKDADPQHYGIGIKELWEIDPAKHKEGLVMHGAGWPLAETGSSGGWFLYHIENNQVSLGMIIDLSYENPHMYPFMEMQRWKTHPLIKQHLEGGKRISYGARAVVKGGFNSLPKLTFPGGCLIGDDAGFLNMAKIKGSHTAMKSGMLCGEAVFEAIAAGVEKGGDLAIARVTEGEDLFTKELTSYTEKYNNSWLKEELYNTRNFGPAMHKFGQWMGGAFNFIDQNVFKVPFTLHDLAPDFSALKTVDAATFKPNYPKPDGKLTFDRLSSVFVSNTVHEENQPAHLKLTDASIPVNVNLPKWDEPAQRYCPAGVYEIMENDDGSKRFQINAANCVHCKTCDIKDPSQNITWVTPEGGGGPNYPNM</sequence>